<sequence>MLPSLRQTASRCASSLFPRCARTIYTGVSAKDQSVMDEALVAVGSQASPIPATATPAPSPSSLSSQHPTIIEIPPAEDPLLHYFASSLLTHGHRARAARITSNTLLHIHAFTRAPPLPILRQAVEAAAPAVRTLMHKQGGKMVAKPVALGEKQRTRYAVQAILKASKSKIGRTVEERLARELIAIVQGHSVALEEKLRIHQFAMVNRGNAQTRV</sequence>
<evidence type="ECO:0000256" key="2">
    <source>
        <dbReference type="ARBA" id="ARBA00022980"/>
    </source>
</evidence>
<dbReference type="OrthoDB" id="9972728at2759"/>
<feature type="domain" description="Small ribosomal subunit protein uS7" evidence="4">
    <location>
        <begin position="66"/>
        <end position="207"/>
    </location>
</feature>
<evidence type="ECO:0000259" key="4">
    <source>
        <dbReference type="Pfam" id="PF00177"/>
    </source>
</evidence>
<dbReference type="SUPFAM" id="SSF47973">
    <property type="entry name" value="Ribosomal protein S7"/>
    <property type="match status" value="1"/>
</dbReference>
<gene>
    <name evidence="5" type="ORF">H0H81_003381</name>
</gene>
<keyword evidence="6" id="KW-1185">Reference proteome</keyword>
<protein>
    <recommendedName>
        <fullName evidence="4">Small ribosomal subunit protein uS7 domain-containing protein</fullName>
    </recommendedName>
</protein>
<reference evidence="5" key="2">
    <citation type="submission" date="2021-10" db="EMBL/GenBank/DDBJ databases">
        <title>Phylogenomics reveals ancestral predisposition of the termite-cultivated fungus Termitomyces towards a domesticated lifestyle.</title>
        <authorList>
            <person name="Auxier B."/>
            <person name="Grum-Grzhimaylo A."/>
            <person name="Cardenas M.E."/>
            <person name="Lodge J.D."/>
            <person name="Laessoe T."/>
            <person name="Pedersen O."/>
            <person name="Smith M.E."/>
            <person name="Kuyper T.W."/>
            <person name="Franco-Molano E.A."/>
            <person name="Baroni T.J."/>
            <person name="Aanen D.K."/>
        </authorList>
    </citation>
    <scope>NUCLEOTIDE SEQUENCE</scope>
    <source>
        <strain evidence="5">D49</strain>
    </source>
</reference>
<keyword evidence="3" id="KW-0687">Ribonucleoprotein</keyword>
<dbReference type="GO" id="GO:0005840">
    <property type="term" value="C:ribosome"/>
    <property type="evidence" value="ECO:0007669"/>
    <property type="project" value="UniProtKB-KW"/>
</dbReference>
<dbReference type="Proteomes" id="UP000717328">
    <property type="component" value="Unassembled WGS sequence"/>
</dbReference>
<dbReference type="InterPro" id="IPR047988">
    <property type="entry name" value="Ribosomal_uS7m_fungi"/>
</dbReference>
<dbReference type="InterPro" id="IPR036823">
    <property type="entry name" value="Ribosomal_uS7_dom_sf"/>
</dbReference>
<evidence type="ECO:0000256" key="3">
    <source>
        <dbReference type="ARBA" id="ARBA00023274"/>
    </source>
</evidence>
<evidence type="ECO:0000313" key="6">
    <source>
        <dbReference type="Proteomes" id="UP000717328"/>
    </source>
</evidence>
<dbReference type="AlphaFoldDB" id="A0A9P7FWS6"/>
<dbReference type="EMBL" id="JABCKI010005806">
    <property type="protein sequence ID" value="KAG5637743.1"/>
    <property type="molecule type" value="Genomic_DNA"/>
</dbReference>
<dbReference type="InterPro" id="IPR023798">
    <property type="entry name" value="Ribosomal_uS7_dom"/>
</dbReference>
<dbReference type="Gene3D" id="1.10.455.10">
    <property type="entry name" value="Ribosomal protein S7 domain"/>
    <property type="match status" value="1"/>
</dbReference>
<proteinExistence type="inferred from homology"/>
<dbReference type="GO" id="GO:1990904">
    <property type="term" value="C:ribonucleoprotein complex"/>
    <property type="evidence" value="ECO:0007669"/>
    <property type="project" value="UniProtKB-KW"/>
</dbReference>
<dbReference type="InterPro" id="IPR000235">
    <property type="entry name" value="Ribosomal_uS7"/>
</dbReference>
<name>A0A9P7FWS6_9AGAR</name>
<evidence type="ECO:0000256" key="1">
    <source>
        <dbReference type="ARBA" id="ARBA00007151"/>
    </source>
</evidence>
<dbReference type="CDD" id="cd14868">
    <property type="entry name" value="uS7_Mitochondria_Fungi"/>
    <property type="match status" value="1"/>
</dbReference>
<keyword evidence="2" id="KW-0689">Ribosomal protein</keyword>
<accession>A0A9P7FWS6</accession>
<dbReference type="GO" id="GO:0006412">
    <property type="term" value="P:translation"/>
    <property type="evidence" value="ECO:0007669"/>
    <property type="project" value="InterPro"/>
</dbReference>
<comment type="caution">
    <text evidence="5">The sequence shown here is derived from an EMBL/GenBank/DDBJ whole genome shotgun (WGS) entry which is preliminary data.</text>
</comment>
<dbReference type="PANTHER" id="PTHR11205">
    <property type="entry name" value="RIBOSOMAL PROTEIN S7"/>
    <property type="match status" value="1"/>
</dbReference>
<comment type="similarity">
    <text evidence="1">Belongs to the universal ribosomal protein uS7 family.</text>
</comment>
<reference evidence="5" key="1">
    <citation type="submission" date="2021-02" db="EMBL/GenBank/DDBJ databases">
        <authorList>
            <person name="Nieuwenhuis M."/>
            <person name="Van De Peppel L.J.J."/>
        </authorList>
    </citation>
    <scope>NUCLEOTIDE SEQUENCE</scope>
    <source>
        <strain evidence="5">D49</strain>
    </source>
</reference>
<evidence type="ECO:0000313" key="5">
    <source>
        <dbReference type="EMBL" id="KAG5637743.1"/>
    </source>
</evidence>
<organism evidence="5 6">
    <name type="scientific">Sphagnurus paluster</name>
    <dbReference type="NCBI Taxonomy" id="117069"/>
    <lineage>
        <taxon>Eukaryota</taxon>
        <taxon>Fungi</taxon>
        <taxon>Dikarya</taxon>
        <taxon>Basidiomycota</taxon>
        <taxon>Agaricomycotina</taxon>
        <taxon>Agaricomycetes</taxon>
        <taxon>Agaricomycetidae</taxon>
        <taxon>Agaricales</taxon>
        <taxon>Tricholomatineae</taxon>
        <taxon>Lyophyllaceae</taxon>
        <taxon>Sphagnurus</taxon>
    </lineage>
</organism>
<dbReference type="Pfam" id="PF00177">
    <property type="entry name" value="Ribosomal_S7"/>
    <property type="match status" value="1"/>
</dbReference>